<evidence type="ECO:0000256" key="3">
    <source>
        <dbReference type="SAM" id="MobiDB-lite"/>
    </source>
</evidence>
<evidence type="ECO:0000313" key="6">
    <source>
        <dbReference type="Proteomes" id="UP000041254"/>
    </source>
</evidence>
<evidence type="ECO:0000256" key="2">
    <source>
        <dbReference type="ARBA" id="ARBA00022840"/>
    </source>
</evidence>
<dbReference type="Proteomes" id="UP000041254">
    <property type="component" value="Unassembled WGS sequence"/>
</dbReference>
<dbReference type="GO" id="GO:0005524">
    <property type="term" value="F:ATP binding"/>
    <property type="evidence" value="ECO:0007669"/>
    <property type="project" value="UniProtKB-KW"/>
</dbReference>
<gene>
    <name evidence="5" type="ORF">Vbra_11883</name>
</gene>
<dbReference type="PROSITE" id="PS50011">
    <property type="entry name" value="PROTEIN_KINASE_DOM"/>
    <property type="match status" value="2"/>
</dbReference>
<feature type="compositionally biased region" description="Pro residues" evidence="3">
    <location>
        <begin position="384"/>
        <end position="400"/>
    </location>
</feature>
<sequence length="538" mass="58401">MPGFRCPVKLHTLDAAEPVNESDFKVRGTGQYRHPCFLPPECFVGNGEEDRSHDGRARDVWGLGVTAAVLLYGRIPWMELSRSDYELQCYRGDLRVALPPEPAISTDMRNLLEGMLHPDTSQRLTLPDVFAHPAVAHLRPLMQSVVGSSAYGGDDAAMMSVEEENSPAATARRSIASIWQAMHGESFTESPSAGSLLDEWLAQANNWGLPLDEQGRPDQQEGEREGEDGQGERSICGSVGVGVGGVVDDKYRVVCELGRTKRSKTLLVQDTEGGGQMAARYVACEGLWREAAALASGETETKLMQMLRSLTLHALVHHPHVTDVKQIIADVPSRSLTAITELSPGGQAMKYKRQLASYTIRQLHTGTGQGEGRDIEDDNNLQAPRPPAADPPLHPPPAPPAAGGGVVRTAVDTTPPAVSVRPEGSRLSAASASMVSSMLSPARFSQPRRHRIFVYTEDIVKDIVVQVGMALSHLHSVGIAHKQVLPENIVLTHHIQHNRASWVRERAVSVSVPDAIGQAMAPVRPDAEPVFTSRFNFN</sequence>
<keyword evidence="1" id="KW-0547">Nucleotide-binding</keyword>
<dbReference type="Gene3D" id="1.10.510.10">
    <property type="entry name" value="Transferase(Phosphotransferase) domain 1"/>
    <property type="match status" value="2"/>
</dbReference>
<dbReference type="Pfam" id="PF00069">
    <property type="entry name" value="Pkinase"/>
    <property type="match status" value="1"/>
</dbReference>
<dbReference type="InterPro" id="IPR000719">
    <property type="entry name" value="Prot_kinase_dom"/>
</dbReference>
<reference evidence="5 6" key="1">
    <citation type="submission" date="2014-11" db="EMBL/GenBank/DDBJ databases">
        <authorList>
            <person name="Zhu J."/>
            <person name="Qi W."/>
            <person name="Song R."/>
        </authorList>
    </citation>
    <scope>NUCLEOTIDE SEQUENCE [LARGE SCALE GENOMIC DNA]</scope>
</reference>
<dbReference type="GO" id="GO:0035556">
    <property type="term" value="P:intracellular signal transduction"/>
    <property type="evidence" value="ECO:0007669"/>
    <property type="project" value="TreeGrafter"/>
</dbReference>
<feature type="domain" description="Protein kinase" evidence="4">
    <location>
        <begin position="251"/>
        <end position="538"/>
    </location>
</feature>
<feature type="region of interest" description="Disordered" evidence="3">
    <location>
        <begin position="208"/>
        <end position="235"/>
    </location>
</feature>
<accession>A0A0G4EHJ5</accession>
<keyword evidence="2" id="KW-0067">ATP-binding</keyword>
<feature type="region of interest" description="Disordered" evidence="3">
    <location>
        <begin position="365"/>
        <end position="409"/>
    </location>
</feature>
<dbReference type="PANTHER" id="PTHR24346">
    <property type="entry name" value="MAP/MICROTUBULE AFFINITY-REGULATING KINASE"/>
    <property type="match status" value="1"/>
</dbReference>
<organism evidence="5 6">
    <name type="scientific">Vitrella brassicaformis (strain CCMP3155)</name>
    <dbReference type="NCBI Taxonomy" id="1169540"/>
    <lineage>
        <taxon>Eukaryota</taxon>
        <taxon>Sar</taxon>
        <taxon>Alveolata</taxon>
        <taxon>Colpodellida</taxon>
        <taxon>Vitrellaceae</taxon>
        <taxon>Vitrella</taxon>
    </lineage>
</organism>
<dbReference type="VEuPathDB" id="CryptoDB:Vbra_11883"/>
<feature type="domain" description="Protein kinase" evidence="4">
    <location>
        <begin position="1"/>
        <end position="135"/>
    </location>
</feature>
<evidence type="ECO:0000256" key="1">
    <source>
        <dbReference type="ARBA" id="ARBA00022741"/>
    </source>
</evidence>
<dbReference type="GO" id="GO:0005737">
    <property type="term" value="C:cytoplasm"/>
    <property type="evidence" value="ECO:0007669"/>
    <property type="project" value="TreeGrafter"/>
</dbReference>
<dbReference type="STRING" id="1169540.A0A0G4EHJ5"/>
<dbReference type="InParanoid" id="A0A0G4EHJ5"/>
<dbReference type="InterPro" id="IPR011009">
    <property type="entry name" value="Kinase-like_dom_sf"/>
</dbReference>
<dbReference type="SUPFAM" id="SSF56112">
    <property type="entry name" value="Protein kinase-like (PK-like)"/>
    <property type="match status" value="2"/>
</dbReference>
<dbReference type="OrthoDB" id="68483at2759"/>
<dbReference type="GO" id="GO:0004674">
    <property type="term" value="F:protein serine/threonine kinase activity"/>
    <property type="evidence" value="ECO:0007669"/>
    <property type="project" value="TreeGrafter"/>
</dbReference>
<proteinExistence type="predicted"/>
<protein>
    <recommendedName>
        <fullName evidence="4">Protein kinase domain-containing protein</fullName>
    </recommendedName>
</protein>
<evidence type="ECO:0000313" key="5">
    <source>
        <dbReference type="EMBL" id="CEL95453.1"/>
    </source>
</evidence>
<dbReference type="EMBL" id="CDMY01000227">
    <property type="protein sequence ID" value="CEL95453.1"/>
    <property type="molecule type" value="Genomic_DNA"/>
</dbReference>
<name>A0A0G4EHJ5_VITBC</name>
<keyword evidence="6" id="KW-1185">Reference proteome</keyword>
<dbReference type="PANTHER" id="PTHR24346:SF30">
    <property type="entry name" value="MATERNAL EMBRYONIC LEUCINE ZIPPER KINASE"/>
    <property type="match status" value="1"/>
</dbReference>
<dbReference type="AlphaFoldDB" id="A0A0G4EHJ5"/>
<evidence type="ECO:0000259" key="4">
    <source>
        <dbReference type="PROSITE" id="PS50011"/>
    </source>
</evidence>
<feature type="compositionally biased region" description="Basic and acidic residues" evidence="3">
    <location>
        <begin position="213"/>
        <end position="223"/>
    </location>
</feature>